<dbReference type="EMBL" id="CP029494">
    <property type="protein sequence ID" value="AWN22349.1"/>
    <property type="molecule type" value="Genomic_DNA"/>
</dbReference>
<dbReference type="PANTHER" id="PTHR13812:SF19">
    <property type="entry name" value="KETIMINE REDUCTASE MU-CRYSTALLIN"/>
    <property type="match status" value="1"/>
</dbReference>
<name>A0A2Z3JHA9_9DEIO</name>
<dbReference type="AlphaFoldDB" id="A0A2Z3JHA9"/>
<dbReference type="SUPFAM" id="SSF51735">
    <property type="entry name" value="NAD(P)-binding Rossmann-fold domains"/>
    <property type="match status" value="1"/>
</dbReference>
<gene>
    <name evidence="1" type="ORF">DKM44_03105</name>
</gene>
<dbReference type="Pfam" id="PF02423">
    <property type="entry name" value="OCD_Mu_crystall"/>
    <property type="match status" value="1"/>
</dbReference>
<evidence type="ECO:0000313" key="1">
    <source>
        <dbReference type="EMBL" id="AWN22349.1"/>
    </source>
</evidence>
<dbReference type="InterPro" id="IPR003462">
    <property type="entry name" value="ODC_Mu_crystall"/>
</dbReference>
<dbReference type="KEGG" id="dez:DKM44_03105"/>
<protein>
    <submittedName>
        <fullName evidence="1">Ornithine cyclodeaminase</fullName>
    </submittedName>
</protein>
<sequence length="287" mass="29811">MRLLTDTDVQNFPVAEAVEVMRSALRLHAGGQLTAPPRLSAAGLTFTVGATSEVMGFRAYPSVETPLEEQLVAVWNTQGQLEGVVVGSALGPLRTSALGAVAADVLARGDASRLGLIGSGVQAKAHALAVATVRPLSQVRIYSPNAQHRERLAAELRERGLNAQSVGSAEQVCAESDLLTLATSSAVPVVKAGWVRPGTHVASLGAKERGRHELPPELTERCTVIATDSPAQLGAAPGGHLAANFPVLALGTCLQNPPPRRPEDITLFLSVGLAGTEVLLARAMLPS</sequence>
<keyword evidence="2" id="KW-1185">Reference proteome</keyword>
<organism evidence="1 2">
    <name type="scientific">Deinococcus irradiatisoli</name>
    <dbReference type="NCBI Taxonomy" id="2202254"/>
    <lineage>
        <taxon>Bacteria</taxon>
        <taxon>Thermotogati</taxon>
        <taxon>Deinococcota</taxon>
        <taxon>Deinococci</taxon>
        <taxon>Deinococcales</taxon>
        <taxon>Deinococcaceae</taxon>
        <taxon>Deinococcus</taxon>
    </lineage>
</organism>
<dbReference type="GO" id="GO:0005737">
    <property type="term" value="C:cytoplasm"/>
    <property type="evidence" value="ECO:0007669"/>
    <property type="project" value="TreeGrafter"/>
</dbReference>
<dbReference type="InterPro" id="IPR023401">
    <property type="entry name" value="ODC_N"/>
</dbReference>
<accession>A0A2Z3JHA9</accession>
<evidence type="ECO:0000313" key="2">
    <source>
        <dbReference type="Proteomes" id="UP000245368"/>
    </source>
</evidence>
<dbReference type="OrthoDB" id="9792005at2"/>
<reference evidence="1 2" key="1">
    <citation type="submission" date="2018-05" db="EMBL/GenBank/DDBJ databases">
        <title>Complete Genome Sequence of Deinococcus sp. strain 17bor-2.</title>
        <authorList>
            <person name="Srinivasan S."/>
        </authorList>
    </citation>
    <scope>NUCLEOTIDE SEQUENCE [LARGE SCALE GENOMIC DNA]</scope>
    <source>
        <strain evidence="1 2">17bor-2</strain>
    </source>
</reference>
<dbReference type="RefSeq" id="WP_109825341.1">
    <property type="nucleotide sequence ID" value="NZ_CP029494.1"/>
</dbReference>
<dbReference type="Proteomes" id="UP000245368">
    <property type="component" value="Chromosome"/>
</dbReference>
<dbReference type="Gene3D" id="3.30.1780.10">
    <property type="entry name" value="ornithine cyclodeaminase, domain 1"/>
    <property type="match status" value="1"/>
</dbReference>
<proteinExistence type="predicted"/>
<dbReference type="Gene3D" id="3.40.50.720">
    <property type="entry name" value="NAD(P)-binding Rossmann-like Domain"/>
    <property type="match status" value="1"/>
</dbReference>
<dbReference type="InterPro" id="IPR036291">
    <property type="entry name" value="NAD(P)-bd_dom_sf"/>
</dbReference>
<dbReference type="PANTHER" id="PTHR13812">
    <property type="entry name" value="KETIMINE REDUCTASE MU-CRYSTALLIN"/>
    <property type="match status" value="1"/>
</dbReference>